<dbReference type="InterPro" id="IPR050400">
    <property type="entry name" value="Bact_Cytoskel_RodZ"/>
</dbReference>
<dbReference type="EMBL" id="CU466930">
    <property type="protein sequence ID" value="CAO80190.1"/>
    <property type="molecule type" value="Genomic_DNA"/>
</dbReference>
<keyword evidence="1" id="KW-0812">Transmembrane</keyword>
<name>B0VFD8_CLOAI</name>
<dbReference type="HOGENOM" id="CLU_1330006_0_0_0"/>
<gene>
    <name evidence="2" type="ordered locus">CLOAM0283</name>
</gene>
<dbReference type="Gene3D" id="1.10.260.40">
    <property type="entry name" value="lambda repressor-like DNA-binding domains"/>
    <property type="match status" value="1"/>
</dbReference>
<dbReference type="PANTHER" id="PTHR34475">
    <property type="match status" value="1"/>
</dbReference>
<dbReference type="Pfam" id="PF13413">
    <property type="entry name" value="HTH_25"/>
    <property type="match status" value="1"/>
</dbReference>
<feature type="transmembrane region" description="Helical" evidence="1">
    <location>
        <begin position="101"/>
        <end position="122"/>
    </location>
</feature>
<sequence>MENLGKYFLELRLQREYSYQDIWNELRIPENQIKAIEENRFAELGPYGVAKTLVYNYARFLEADVDAVMYTFSSLMPESAKPEFQPAIPVKEKKIMLSTNFMWLIGILLIIIILGSILWYAYNQNWLKMPDFFASKKPDSTAVIIKEEKEETKPDTLRQRLRAISESIPQTNSVSSPKSETKTVPPDTTDYIGNILGDSPVNVPIH</sequence>
<protein>
    <recommendedName>
        <fullName evidence="4">Helix-turn-helix domain-containing protein</fullName>
    </recommendedName>
</protein>
<evidence type="ECO:0008006" key="4">
    <source>
        <dbReference type="Google" id="ProtNLM"/>
    </source>
</evidence>
<dbReference type="Proteomes" id="UP000002019">
    <property type="component" value="Chromosome"/>
</dbReference>
<evidence type="ECO:0000313" key="2">
    <source>
        <dbReference type="EMBL" id="CAO80190.1"/>
    </source>
</evidence>
<keyword evidence="1" id="KW-0472">Membrane</keyword>
<dbReference type="eggNOG" id="COG1426">
    <property type="taxonomic scope" value="Bacteria"/>
</dbReference>
<keyword evidence="1" id="KW-1133">Transmembrane helix</keyword>
<keyword evidence="3" id="KW-1185">Reference proteome</keyword>
<reference evidence="2 3" key="1">
    <citation type="journal article" date="2008" name="J. Bacteriol.">
        <title>'Candidatus Cloacamonas acidaminovorans': genome sequence reconstruction provides a first glimpse of a new bacterial division.</title>
        <authorList>
            <person name="Pelletier E."/>
            <person name="Kreimeyer A."/>
            <person name="Bocs S."/>
            <person name="Rouy Z."/>
            <person name="Gyapay G."/>
            <person name="Chouari R."/>
            <person name="Riviere D."/>
            <person name="Ganesan A."/>
            <person name="Daegelen P."/>
            <person name="Sghir A."/>
            <person name="Cohen G.N."/>
            <person name="Medigue C."/>
            <person name="Weissenbach J."/>
            <person name="Le Paslier D."/>
        </authorList>
    </citation>
    <scope>NUCLEOTIDE SEQUENCE [LARGE SCALE GENOMIC DNA]</scope>
    <source>
        <strain evidence="3">Evry</strain>
    </source>
</reference>
<dbReference type="InterPro" id="IPR010982">
    <property type="entry name" value="Lambda_DNA-bd_dom_sf"/>
</dbReference>
<dbReference type="PANTHER" id="PTHR34475:SF1">
    <property type="entry name" value="CYTOSKELETON PROTEIN RODZ"/>
    <property type="match status" value="1"/>
</dbReference>
<dbReference type="GO" id="GO:0003677">
    <property type="term" value="F:DNA binding"/>
    <property type="evidence" value="ECO:0007669"/>
    <property type="project" value="InterPro"/>
</dbReference>
<dbReference type="KEGG" id="caci:CLOAM0283"/>
<evidence type="ECO:0000313" key="3">
    <source>
        <dbReference type="Proteomes" id="UP000002019"/>
    </source>
</evidence>
<evidence type="ECO:0000256" key="1">
    <source>
        <dbReference type="SAM" id="Phobius"/>
    </source>
</evidence>
<dbReference type="AlphaFoldDB" id="B0VFD8"/>
<organism evidence="2 3">
    <name type="scientific">Cloacimonas acidaminovorans (strain Evry)</name>
    <dbReference type="NCBI Taxonomy" id="459349"/>
    <lineage>
        <taxon>Bacteria</taxon>
        <taxon>Pseudomonadati</taxon>
        <taxon>Candidatus Cloacimonadota</taxon>
        <taxon>Candidatus Cloacimonadia</taxon>
        <taxon>Candidatus Cloacimonadales</taxon>
        <taxon>Candidatus Cloacimonadaceae</taxon>
        <taxon>Candidatus Cloacimonas</taxon>
    </lineage>
</organism>
<dbReference type="RefSeq" id="WP_015424051.1">
    <property type="nucleotide sequence ID" value="NC_020449.1"/>
</dbReference>
<accession>B0VFD8</accession>
<proteinExistence type="predicted"/>
<dbReference type="STRING" id="459349.CLOAM0283"/>
<dbReference type="OrthoDB" id="8561330at2"/>